<dbReference type="Gramene" id="CDF39514">
    <property type="protein sequence ID" value="CDF39514"/>
    <property type="gene ID" value="CHC_T00000321001"/>
</dbReference>
<dbReference type="PANTHER" id="PTHR11735">
    <property type="entry name" value="TRNA N6-ADENOSINE THREONYLCARBAMOYLTRANSFERASE"/>
    <property type="match status" value="1"/>
</dbReference>
<dbReference type="InterPro" id="IPR043129">
    <property type="entry name" value="ATPase_NBD"/>
</dbReference>
<comment type="catalytic activity">
    <reaction evidence="8 9">
        <text>L-threonylcarbamoyladenylate + adenosine(37) in tRNA = N(6)-L-threonylcarbamoyladenosine(37) in tRNA + AMP + H(+)</text>
        <dbReference type="Rhea" id="RHEA:37059"/>
        <dbReference type="Rhea" id="RHEA-COMP:10162"/>
        <dbReference type="Rhea" id="RHEA-COMP:10163"/>
        <dbReference type="ChEBI" id="CHEBI:15378"/>
        <dbReference type="ChEBI" id="CHEBI:73682"/>
        <dbReference type="ChEBI" id="CHEBI:74411"/>
        <dbReference type="ChEBI" id="CHEBI:74418"/>
        <dbReference type="ChEBI" id="CHEBI:456215"/>
        <dbReference type="EC" id="2.3.1.234"/>
    </reaction>
</comment>
<dbReference type="InterPro" id="IPR017861">
    <property type="entry name" value="KAE1/TsaD"/>
</dbReference>
<dbReference type="NCBIfam" id="TIGR00329">
    <property type="entry name" value="gcp_kae1"/>
    <property type="match status" value="1"/>
</dbReference>
<keyword evidence="12" id="KW-1185">Reference proteome</keyword>
<evidence type="ECO:0000256" key="4">
    <source>
        <dbReference type="ARBA" id="ARBA00022694"/>
    </source>
</evidence>
<dbReference type="InterPro" id="IPR022450">
    <property type="entry name" value="TsaD"/>
</dbReference>
<organism evidence="11 12">
    <name type="scientific">Chondrus crispus</name>
    <name type="common">Carrageen Irish moss</name>
    <name type="synonym">Polymorpha crispa</name>
    <dbReference type="NCBI Taxonomy" id="2769"/>
    <lineage>
        <taxon>Eukaryota</taxon>
        <taxon>Rhodophyta</taxon>
        <taxon>Florideophyceae</taxon>
        <taxon>Rhodymeniophycidae</taxon>
        <taxon>Gigartinales</taxon>
        <taxon>Gigartinaceae</taxon>
        <taxon>Chondrus</taxon>
    </lineage>
</organism>
<dbReference type="OrthoDB" id="10259622at2759"/>
<keyword evidence="7 9" id="KW-0012">Acyltransferase</keyword>
<dbReference type="PhylomeDB" id="R7QN62"/>
<evidence type="ECO:0000256" key="9">
    <source>
        <dbReference type="HAMAP-Rule" id="MF_03179"/>
    </source>
</evidence>
<accession>R7QN62</accession>
<dbReference type="FunFam" id="3.30.420.40:FF:000040">
    <property type="entry name" value="tRNA N6-adenosine threonylcarbamoyltransferase"/>
    <property type="match status" value="1"/>
</dbReference>
<dbReference type="RefSeq" id="XP_005719425.1">
    <property type="nucleotide sequence ID" value="XM_005719368.1"/>
</dbReference>
<keyword evidence="9" id="KW-0496">Mitochondrion</keyword>
<reference evidence="12" key="1">
    <citation type="journal article" date="2013" name="Proc. Natl. Acad. Sci. U.S.A.">
        <title>Genome structure and metabolic features in the red seaweed Chondrus crispus shed light on evolution of the Archaeplastida.</title>
        <authorList>
            <person name="Collen J."/>
            <person name="Porcel B."/>
            <person name="Carre W."/>
            <person name="Ball S.G."/>
            <person name="Chaparro C."/>
            <person name="Tonon T."/>
            <person name="Barbeyron T."/>
            <person name="Michel G."/>
            <person name="Noel B."/>
            <person name="Valentin K."/>
            <person name="Elias M."/>
            <person name="Artiguenave F."/>
            <person name="Arun A."/>
            <person name="Aury J.M."/>
            <person name="Barbosa-Neto J.F."/>
            <person name="Bothwell J.H."/>
            <person name="Bouget F.Y."/>
            <person name="Brillet L."/>
            <person name="Cabello-Hurtado F."/>
            <person name="Capella-Gutierrez S."/>
            <person name="Charrier B."/>
            <person name="Cladiere L."/>
            <person name="Cock J.M."/>
            <person name="Coelho S.M."/>
            <person name="Colleoni C."/>
            <person name="Czjzek M."/>
            <person name="Da Silva C."/>
            <person name="Delage L."/>
            <person name="Denoeud F."/>
            <person name="Deschamps P."/>
            <person name="Dittami S.M."/>
            <person name="Gabaldon T."/>
            <person name="Gachon C.M."/>
            <person name="Groisillier A."/>
            <person name="Herve C."/>
            <person name="Jabbari K."/>
            <person name="Katinka M."/>
            <person name="Kloareg B."/>
            <person name="Kowalczyk N."/>
            <person name="Labadie K."/>
            <person name="Leblanc C."/>
            <person name="Lopez P.J."/>
            <person name="McLachlan D.H."/>
            <person name="Meslet-Cladiere L."/>
            <person name="Moustafa A."/>
            <person name="Nehr Z."/>
            <person name="Nyvall Collen P."/>
            <person name="Panaud O."/>
            <person name="Partensky F."/>
            <person name="Poulain J."/>
            <person name="Rensing S.A."/>
            <person name="Rousvoal S."/>
            <person name="Samson G."/>
            <person name="Symeonidi A."/>
            <person name="Weissenbach J."/>
            <person name="Zambounis A."/>
            <person name="Wincker P."/>
            <person name="Boyen C."/>
        </authorList>
    </citation>
    <scope>NUCLEOTIDE SEQUENCE [LARGE SCALE GENOMIC DNA]</scope>
    <source>
        <strain evidence="12">cv. Stackhouse</strain>
    </source>
</reference>
<keyword evidence="6" id="KW-0408">Iron</keyword>
<dbReference type="GO" id="GO:0002949">
    <property type="term" value="P:tRNA threonylcarbamoyladenosine modification"/>
    <property type="evidence" value="ECO:0007669"/>
    <property type="project" value="UniProtKB-UniRule"/>
</dbReference>
<evidence type="ECO:0000256" key="7">
    <source>
        <dbReference type="ARBA" id="ARBA00023315"/>
    </source>
</evidence>
<dbReference type="HAMAP" id="MF_01445">
    <property type="entry name" value="TsaD"/>
    <property type="match status" value="1"/>
</dbReference>
<evidence type="ECO:0000259" key="10">
    <source>
        <dbReference type="Pfam" id="PF00814"/>
    </source>
</evidence>
<dbReference type="EMBL" id="HG002049">
    <property type="protein sequence ID" value="CDF39514.1"/>
    <property type="molecule type" value="Genomic_DNA"/>
</dbReference>
<dbReference type="PANTHER" id="PTHR11735:SF6">
    <property type="entry name" value="TRNA N6-ADENOSINE THREONYLCARBAMOYLTRANSFERASE, MITOCHONDRIAL"/>
    <property type="match status" value="1"/>
</dbReference>
<dbReference type="OMA" id="NAAMIGC"/>
<dbReference type="GeneID" id="17327144"/>
<dbReference type="Pfam" id="PF00814">
    <property type="entry name" value="TsaD"/>
    <property type="match status" value="1"/>
</dbReference>
<comment type="subunit">
    <text evidence="9">Homodimer.</text>
</comment>
<keyword evidence="2" id="KW-0963">Cytoplasm</keyword>
<feature type="domain" description="Gcp-like" evidence="10">
    <location>
        <begin position="131"/>
        <end position="429"/>
    </location>
</feature>
<proteinExistence type="inferred from homology"/>
<protein>
    <recommendedName>
        <fullName evidence="1">N(6)-L-threonylcarbamoyladenine synthase</fullName>
        <ecNumber evidence="1">2.3.1.234</ecNumber>
    </recommendedName>
</protein>
<comment type="subcellular location">
    <subcellularLocation>
        <location evidence="9">Mitochondrion</location>
    </subcellularLocation>
</comment>
<keyword evidence="4 9" id="KW-0819">tRNA processing</keyword>
<keyword evidence="3 9" id="KW-0808">Transferase</keyword>
<dbReference type="GO" id="GO:0046872">
    <property type="term" value="F:metal ion binding"/>
    <property type="evidence" value="ECO:0007669"/>
    <property type="project" value="UniProtKB-KW"/>
</dbReference>
<evidence type="ECO:0000256" key="1">
    <source>
        <dbReference type="ARBA" id="ARBA00012156"/>
    </source>
</evidence>
<dbReference type="STRING" id="2769.R7QN62"/>
<dbReference type="Proteomes" id="UP000012073">
    <property type="component" value="Unassembled WGS sequence"/>
</dbReference>
<gene>
    <name evidence="11" type="ORF">CHC_T00000321001</name>
</gene>
<dbReference type="KEGG" id="ccp:CHC_T00000321001"/>
<dbReference type="SUPFAM" id="SSF53067">
    <property type="entry name" value="Actin-like ATPase domain"/>
    <property type="match status" value="1"/>
</dbReference>
<dbReference type="AlphaFoldDB" id="R7QN62"/>
<keyword evidence="5 9" id="KW-0479">Metal-binding</keyword>
<comment type="function">
    <text evidence="9">Required for the formation of a threonylcarbamoyl group on adenosine at position 37 (t(6)A37) in mitochondrial tRNAs that read codons beginning with adenine. Probably involved in the transfer of the threonylcarbamoyl moiety of threonylcarbamoyl-AMP (TC-AMP) to the N6 group of A37. Involved in mitochondrial genome maintenance.</text>
</comment>
<dbReference type="GO" id="GO:0061711">
    <property type="term" value="F:tRNA N(6)-L-threonylcarbamoyladenine synthase activity"/>
    <property type="evidence" value="ECO:0007669"/>
    <property type="project" value="UniProtKB-EC"/>
</dbReference>
<evidence type="ECO:0000313" key="11">
    <source>
        <dbReference type="EMBL" id="CDF39514.1"/>
    </source>
</evidence>
<dbReference type="CDD" id="cd24134">
    <property type="entry name" value="ASKHA_NBD_OSGEPL1_QRI7_euk"/>
    <property type="match status" value="1"/>
</dbReference>
<name>R7QN62_CHOCR</name>
<sequence length="470" mass="50579">MSSAQAFLTPISSSFSGMQSNLYPISRVFRHSLHTRISFARTRTASPRWTCSRGRRRLHVGVPKGIDLGNPLVQLTAEECPWEDYLVPQLAGNATVKDPSRFAAGNDFVVLGVESSCDDTAAAVINSDGTILGECRVSQDQLTEEWGGVVPHVARDAHADAIQHVIESSLRDASMLPSDLDAIGVTMGPGLEVCLRVGYRAARALALKHDTEFVAINHLEAHVLVSRATKTAENIQFPFLTLLVSGGHCQLLMAYDVAQYEVLGGTLDDALGEAYDKTARLLGLQVGGGGGPALEKLARKGNPKAIPFPVPMHRRPDCNFSFAGLKTSVRVAIDKLGGDEQVQTDQSLMADIAASFQETAVRHLEQRVTRAMQLCDDRGTGVNTLVVSGGVAANAVIRTRLESVCATQGWSCSIPPMNLCTDNGVMVAWAAVERLRRGIADDHTNLDVRARWPLAGLGQLSEPLPEEASR</sequence>
<dbReference type="PRINTS" id="PR00789">
    <property type="entry name" value="OSIALOPTASE"/>
</dbReference>
<evidence type="ECO:0000256" key="5">
    <source>
        <dbReference type="ARBA" id="ARBA00022723"/>
    </source>
</evidence>
<dbReference type="GO" id="GO:0005739">
    <property type="term" value="C:mitochondrion"/>
    <property type="evidence" value="ECO:0007669"/>
    <property type="project" value="UniProtKB-SubCell"/>
</dbReference>
<evidence type="ECO:0000256" key="2">
    <source>
        <dbReference type="ARBA" id="ARBA00022490"/>
    </source>
</evidence>
<evidence type="ECO:0000256" key="6">
    <source>
        <dbReference type="ARBA" id="ARBA00023004"/>
    </source>
</evidence>
<evidence type="ECO:0000256" key="8">
    <source>
        <dbReference type="ARBA" id="ARBA00048117"/>
    </source>
</evidence>
<evidence type="ECO:0000313" key="12">
    <source>
        <dbReference type="Proteomes" id="UP000012073"/>
    </source>
</evidence>
<comment type="cofactor">
    <cofactor evidence="9">
        <name>a divalent metal cation</name>
        <dbReference type="ChEBI" id="CHEBI:60240"/>
    </cofactor>
    <text evidence="9">Binds 1 divalent metal cation per subunit.</text>
</comment>
<dbReference type="Gene3D" id="3.30.420.40">
    <property type="match status" value="2"/>
</dbReference>
<comment type="similarity">
    <text evidence="9">Belongs to the KAE1 / TsaD family.</text>
</comment>
<evidence type="ECO:0000256" key="3">
    <source>
        <dbReference type="ARBA" id="ARBA00022679"/>
    </source>
</evidence>
<dbReference type="InterPro" id="IPR000905">
    <property type="entry name" value="Gcp-like_dom"/>
</dbReference>
<dbReference type="EC" id="2.3.1.234" evidence="1"/>
<dbReference type="NCBIfam" id="TIGR03723">
    <property type="entry name" value="T6A_TsaD_YgjD"/>
    <property type="match status" value="1"/>
</dbReference>